<dbReference type="RefSeq" id="WP_159308468.1">
    <property type="nucleotide sequence ID" value="NZ_JBAKFG010000001.1"/>
</dbReference>
<dbReference type="EMBL" id="JBAKFG010000001">
    <property type="protein sequence ID" value="MEX0372716.1"/>
    <property type="molecule type" value="Genomic_DNA"/>
</dbReference>
<gene>
    <name evidence="1" type="ORF">V6X51_04620</name>
</gene>
<comment type="caution">
    <text evidence="1">The sequence shown here is derived from an EMBL/GenBank/DDBJ whole genome shotgun (WGS) entry which is preliminary data.</text>
</comment>
<evidence type="ECO:0000313" key="1">
    <source>
        <dbReference type="EMBL" id="MEX0372716.1"/>
    </source>
</evidence>
<organism evidence="1 2">
    <name type="scientific">Spiribacter roseus</name>
    <dbReference type="NCBI Taxonomy" id="1855875"/>
    <lineage>
        <taxon>Bacteria</taxon>
        <taxon>Pseudomonadati</taxon>
        <taxon>Pseudomonadota</taxon>
        <taxon>Gammaproteobacteria</taxon>
        <taxon>Chromatiales</taxon>
        <taxon>Ectothiorhodospiraceae</taxon>
        <taxon>Spiribacter</taxon>
    </lineage>
</organism>
<name>A0ABV3RX79_9GAMM</name>
<protein>
    <submittedName>
        <fullName evidence="1">Uncharacterized protein</fullName>
    </submittedName>
</protein>
<accession>A0ABV3RX79</accession>
<reference evidence="1 2" key="1">
    <citation type="submission" date="2024-02" db="EMBL/GenBank/DDBJ databases">
        <title>New especies of Spiribacter isolated from saline water.</title>
        <authorList>
            <person name="Leon M.J."/>
            <person name="De La Haba R."/>
            <person name="Sanchez-Porro C."/>
            <person name="Ventosa A."/>
        </authorList>
    </citation>
    <scope>NUCLEOTIDE SEQUENCE [LARGE SCALE GENOMIC DNA]</scope>
    <source>
        <strain evidence="2">ag22IC6-196</strain>
    </source>
</reference>
<evidence type="ECO:0000313" key="2">
    <source>
        <dbReference type="Proteomes" id="UP001556636"/>
    </source>
</evidence>
<keyword evidence="2" id="KW-1185">Reference proteome</keyword>
<dbReference type="Proteomes" id="UP001556636">
    <property type="component" value="Unassembled WGS sequence"/>
</dbReference>
<proteinExistence type="predicted"/>
<sequence length="79" mass="8303">MSDSNGIQWSVDVLFGSYGTYYLMFSPGPGEHSGQPRKLAIAADSQREAAAALDAMDEAALVAALADSTDFNETSPLGF</sequence>